<evidence type="ECO:0000259" key="1">
    <source>
        <dbReference type="Pfam" id="PF18475"/>
    </source>
</evidence>
<dbReference type="AlphaFoldDB" id="A0A645BJ47"/>
<comment type="caution">
    <text evidence="2">The sequence shown here is derived from an EMBL/GenBank/DDBJ whole genome shotgun (WGS) entry which is preliminary data.</text>
</comment>
<proteinExistence type="predicted"/>
<sequence length="190" mass="21653">MSYYLVDYENVKREGLNAINKLTNKDKVSIFYSENADTLSFGLHRRLNESAAQITYQKVEVGTKNALDFQLVTFLGFIIANKEDTSYCIVTKDNGFNSVCNYWSKKSINVTIVADLSGRDLNQERDELYAEVNKCIGDVEMSNKVTDIILQYKTKQGINNALIKNFPSKDHKQASDIYKQIKPLLKDKKG</sequence>
<dbReference type="InterPro" id="IPR041494">
    <property type="entry name" value="PIN7"/>
</dbReference>
<dbReference type="Pfam" id="PF18475">
    <property type="entry name" value="PIN7"/>
    <property type="match status" value="1"/>
</dbReference>
<organism evidence="2">
    <name type="scientific">bioreactor metagenome</name>
    <dbReference type="NCBI Taxonomy" id="1076179"/>
    <lineage>
        <taxon>unclassified sequences</taxon>
        <taxon>metagenomes</taxon>
        <taxon>ecological metagenomes</taxon>
    </lineage>
</organism>
<dbReference type="EMBL" id="VSSQ01020544">
    <property type="protein sequence ID" value="MPM65490.1"/>
    <property type="molecule type" value="Genomic_DNA"/>
</dbReference>
<evidence type="ECO:0000313" key="2">
    <source>
        <dbReference type="EMBL" id="MPM65490.1"/>
    </source>
</evidence>
<gene>
    <name evidence="2" type="ORF">SDC9_112387</name>
</gene>
<name>A0A645BJ47_9ZZZZ</name>
<reference evidence="2" key="1">
    <citation type="submission" date="2019-08" db="EMBL/GenBank/DDBJ databases">
        <authorList>
            <person name="Kucharzyk K."/>
            <person name="Murdoch R.W."/>
            <person name="Higgins S."/>
            <person name="Loffler F."/>
        </authorList>
    </citation>
    <scope>NUCLEOTIDE SEQUENCE</scope>
</reference>
<accession>A0A645BJ47</accession>
<protein>
    <recommendedName>
        <fullName evidence="1">PIN-like domain-containing protein</fullName>
    </recommendedName>
</protein>
<feature type="domain" description="PIN-like" evidence="1">
    <location>
        <begin position="5"/>
        <end position="106"/>
    </location>
</feature>